<gene>
    <name evidence="1" type="ORF">GCM10011409_26900</name>
</gene>
<reference evidence="1" key="2">
    <citation type="submission" date="2020-09" db="EMBL/GenBank/DDBJ databases">
        <authorList>
            <person name="Sun Q."/>
            <person name="Zhou Y."/>
        </authorList>
    </citation>
    <scope>NUCLEOTIDE SEQUENCE</scope>
    <source>
        <strain evidence="1">CGMCC 1.15454</strain>
    </source>
</reference>
<dbReference type="InterPro" id="IPR024735">
    <property type="entry name" value="TcpC"/>
</dbReference>
<name>A0A9W5TZ50_9BACI</name>
<accession>A0A9W5TZ50</accession>
<sequence length="76" mass="8865">MYSPTQFSLHSRTRIHANSTLWSHPEKSDFTPKQVDSNGTVESEIVEEVTVFLETFFASYPTATEQEFAYYVKRRL</sequence>
<comment type="caution">
    <text evidence="1">The sequence shown here is derived from an EMBL/GenBank/DDBJ whole genome shotgun (WGS) entry which is preliminary data.</text>
</comment>
<evidence type="ECO:0000313" key="2">
    <source>
        <dbReference type="Proteomes" id="UP000621492"/>
    </source>
</evidence>
<dbReference type="EMBL" id="BMJD01000022">
    <property type="protein sequence ID" value="GGB48000.1"/>
    <property type="molecule type" value="Genomic_DNA"/>
</dbReference>
<dbReference type="Pfam" id="PF12642">
    <property type="entry name" value="TpcC"/>
    <property type="match status" value="1"/>
</dbReference>
<dbReference type="Proteomes" id="UP000621492">
    <property type="component" value="Unassembled WGS sequence"/>
</dbReference>
<keyword evidence="2" id="KW-1185">Reference proteome</keyword>
<reference evidence="1" key="1">
    <citation type="journal article" date="2014" name="Int. J. Syst. Evol. Microbiol.">
        <title>Complete genome sequence of Corynebacterium casei LMG S-19264T (=DSM 44701T), isolated from a smear-ripened cheese.</title>
        <authorList>
            <consortium name="US DOE Joint Genome Institute (JGI-PGF)"/>
            <person name="Walter F."/>
            <person name="Albersmeier A."/>
            <person name="Kalinowski J."/>
            <person name="Ruckert C."/>
        </authorList>
    </citation>
    <scope>NUCLEOTIDE SEQUENCE</scope>
    <source>
        <strain evidence="1">CGMCC 1.15454</strain>
    </source>
</reference>
<proteinExistence type="predicted"/>
<organism evidence="1 2">
    <name type="scientific">Lentibacillus populi</name>
    <dbReference type="NCBI Taxonomy" id="1827502"/>
    <lineage>
        <taxon>Bacteria</taxon>
        <taxon>Bacillati</taxon>
        <taxon>Bacillota</taxon>
        <taxon>Bacilli</taxon>
        <taxon>Bacillales</taxon>
        <taxon>Bacillaceae</taxon>
        <taxon>Lentibacillus</taxon>
    </lineage>
</organism>
<protein>
    <submittedName>
        <fullName evidence="1">Uncharacterized protein</fullName>
    </submittedName>
</protein>
<dbReference type="AlphaFoldDB" id="A0A9W5TZ50"/>
<dbReference type="RefSeq" id="WP_286171146.1">
    <property type="nucleotide sequence ID" value="NZ_BMJD01000022.1"/>
</dbReference>
<evidence type="ECO:0000313" key="1">
    <source>
        <dbReference type="EMBL" id="GGB48000.1"/>
    </source>
</evidence>